<organism evidence="1 2">
    <name type="scientific">Marasmius crinis-equi</name>
    <dbReference type="NCBI Taxonomy" id="585013"/>
    <lineage>
        <taxon>Eukaryota</taxon>
        <taxon>Fungi</taxon>
        <taxon>Dikarya</taxon>
        <taxon>Basidiomycota</taxon>
        <taxon>Agaricomycotina</taxon>
        <taxon>Agaricomycetes</taxon>
        <taxon>Agaricomycetidae</taxon>
        <taxon>Agaricales</taxon>
        <taxon>Marasmiineae</taxon>
        <taxon>Marasmiaceae</taxon>
        <taxon>Marasmius</taxon>
    </lineage>
</organism>
<name>A0ABR3ESG8_9AGAR</name>
<comment type="caution">
    <text evidence="1">The sequence shown here is derived from an EMBL/GenBank/DDBJ whole genome shotgun (WGS) entry which is preliminary data.</text>
</comment>
<evidence type="ECO:0008006" key="3">
    <source>
        <dbReference type="Google" id="ProtNLM"/>
    </source>
</evidence>
<evidence type="ECO:0000313" key="2">
    <source>
        <dbReference type="Proteomes" id="UP001465976"/>
    </source>
</evidence>
<keyword evidence="2" id="KW-1185">Reference proteome</keyword>
<sequence length="151" mass="17211">MILHPSFKTAYFRSAGWKEDWINSAVEACRKLWCNRYENLARPGEDKAKKAPSQSASQEKNYLEMVMQQHFQAAGELHQPTDELSANLYQPPTLSSGGEWMESESILVSLSWPWTFTLPQQRLCLLNGYSAGDVFLLVTSETVYMLLLCAR</sequence>
<accession>A0ABR3ESG8</accession>
<proteinExistence type="predicted"/>
<evidence type="ECO:0000313" key="1">
    <source>
        <dbReference type="EMBL" id="KAL0565828.1"/>
    </source>
</evidence>
<protein>
    <recommendedName>
        <fullName evidence="3">Transposase</fullName>
    </recommendedName>
</protein>
<reference evidence="1 2" key="1">
    <citation type="submission" date="2024-02" db="EMBL/GenBank/DDBJ databases">
        <title>A draft genome for the cacao thread blight pathogen Marasmius crinis-equi.</title>
        <authorList>
            <person name="Cohen S.P."/>
            <person name="Baruah I.K."/>
            <person name="Amoako-Attah I."/>
            <person name="Bukari Y."/>
            <person name="Meinhardt L.W."/>
            <person name="Bailey B.A."/>
        </authorList>
    </citation>
    <scope>NUCLEOTIDE SEQUENCE [LARGE SCALE GENOMIC DNA]</scope>
    <source>
        <strain evidence="1 2">GH-76</strain>
    </source>
</reference>
<dbReference type="Proteomes" id="UP001465976">
    <property type="component" value="Unassembled WGS sequence"/>
</dbReference>
<gene>
    <name evidence="1" type="ORF">V5O48_016190</name>
</gene>
<dbReference type="EMBL" id="JBAHYK010002107">
    <property type="protein sequence ID" value="KAL0565828.1"/>
    <property type="molecule type" value="Genomic_DNA"/>
</dbReference>